<dbReference type="GO" id="GO:0051536">
    <property type="term" value="F:iron-sulfur cluster binding"/>
    <property type="evidence" value="ECO:0007669"/>
    <property type="project" value="UniProtKB-KW"/>
</dbReference>
<dbReference type="PROSITE" id="PS00198">
    <property type="entry name" value="4FE4S_FER_1"/>
    <property type="match status" value="2"/>
</dbReference>
<dbReference type="Gene3D" id="1.10.1060.10">
    <property type="entry name" value="Alpha-helical ferredoxin"/>
    <property type="match status" value="1"/>
</dbReference>
<keyword evidence="1" id="KW-0479">Metal-binding</keyword>
<dbReference type="EMBL" id="JADILV010000045">
    <property type="protein sequence ID" value="MBO8483785.1"/>
    <property type="molecule type" value="Genomic_DNA"/>
</dbReference>
<feature type="domain" description="4Fe-4S ferredoxin-type" evidence="4">
    <location>
        <begin position="29"/>
        <end position="59"/>
    </location>
</feature>
<dbReference type="InterPro" id="IPR017900">
    <property type="entry name" value="4Fe4S_Fe_S_CS"/>
</dbReference>
<dbReference type="GO" id="GO:0005886">
    <property type="term" value="C:plasma membrane"/>
    <property type="evidence" value="ECO:0007669"/>
    <property type="project" value="TreeGrafter"/>
</dbReference>
<dbReference type="PANTHER" id="PTHR43255:SF2">
    <property type="entry name" value="HETERODISULFIDE REDUCTASE RELATED PROTEIN"/>
    <property type="match status" value="1"/>
</dbReference>
<protein>
    <submittedName>
        <fullName evidence="5">4Fe-4S dicluster domain-containing protein</fullName>
    </submittedName>
</protein>
<keyword evidence="2" id="KW-0408">Iron</keyword>
<dbReference type="Pfam" id="PF13183">
    <property type="entry name" value="Fer4_8"/>
    <property type="match status" value="1"/>
</dbReference>
<feature type="domain" description="4Fe-4S ferredoxin-type" evidence="4">
    <location>
        <begin position="70"/>
        <end position="100"/>
    </location>
</feature>
<dbReference type="InterPro" id="IPR009051">
    <property type="entry name" value="Helical_ferredxn"/>
</dbReference>
<comment type="caution">
    <text evidence="5">The sequence shown here is derived from an EMBL/GenBank/DDBJ whole genome shotgun (WGS) entry which is preliminary data.</text>
</comment>
<dbReference type="PROSITE" id="PS51379">
    <property type="entry name" value="4FE4S_FER_2"/>
    <property type="match status" value="2"/>
</dbReference>
<proteinExistence type="predicted"/>
<organism evidence="5 6">
    <name type="scientific">Candidatus Cryptobacteroides avicola</name>
    <dbReference type="NCBI Taxonomy" id="2840757"/>
    <lineage>
        <taxon>Bacteria</taxon>
        <taxon>Pseudomonadati</taxon>
        <taxon>Bacteroidota</taxon>
        <taxon>Bacteroidia</taxon>
        <taxon>Bacteroidales</taxon>
        <taxon>Candidatus Cryptobacteroides</taxon>
    </lineage>
</organism>
<dbReference type="InterPro" id="IPR017896">
    <property type="entry name" value="4Fe4S_Fe-S-bd"/>
</dbReference>
<dbReference type="PANTHER" id="PTHR43255">
    <property type="entry name" value="IRON-SULFUR-BINDING OXIDOREDUCTASE FADF-RELATED-RELATED"/>
    <property type="match status" value="1"/>
</dbReference>
<dbReference type="GO" id="GO:0046872">
    <property type="term" value="F:metal ion binding"/>
    <property type="evidence" value="ECO:0007669"/>
    <property type="project" value="UniProtKB-KW"/>
</dbReference>
<evidence type="ECO:0000313" key="6">
    <source>
        <dbReference type="Proteomes" id="UP000725002"/>
    </source>
</evidence>
<sequence>MGNIFGFNISPSSTVNLDNVDLTLFNRLHELEPDAWKCMSCGSCSATCPAGSFSGMSLRKVLHDLQRGKEKEAVKMLRCCMLCGKCSMVCPRGINTRHLILSICKLYKED</sequence>
<evidence type="ECO:0000256" key="1">
    <source>
        <dbReference type="ARBA" id="ARBA00022723"/>
    </source>
</evidence>
<evidence type="ECO:0000313" key="5">
    <source>
        <dbReference type="EMBL" id="MBO8483785.1"/>
    </source>
</evidence>
<evidence type="ECO:0000256" key="3">
    <source>
        <dbReference type="ARBA" id="ARBA00023014"/>
    </source>
</evidence>
<dbReference type="AlphaFoldDB" id="A0A940DSB6"/>
<dbReference type="InterPro" id="IPR051460">
    <property type="entry name" value="HdrC_iron-sulfur_subunit"/>
</dbReference>
<keyword evidence="3" id="KW-0411">Iron-sulfur</keyword>
<dbReference type="Proteomes" id="UP000725002">
    <property type="component" value="Unassembled WGS sequence"/>
</dbReference>
<reference evidence="5" key="1">
    <citation type="submission" date="2020-10" db="EMBL/GenBank/DDBJ databases">
        <authorList>
            <person name="Gilroy R."/>
        </authorList>
    </citation>
    <scope>NUCLEOTIDE SEQUENCE</scope>
    <source>
        <strain evidence="5">G3-8215</strain>
    </source>
</reference>
<reference evidence="5" key="2">
    <citation type="journal article" date="2021" name="PeerJ">
        <title>Extensive microbial diversity within the chicken gut microbiome revealed by metagenomics and culture.</title>
        <authorList>
            <person name="Gilroy R."/>
            <person name="Ravi A."/>
            <person name="Getino M."/>
            <person name="Pursley I."/>
            <person name="Horton D.L."/>
            <person name="Alikhan N.F."/>
            <person name="Baker D."/>
            <person name="Gharbi K."/>
            <person name="Hall N."/>
            <person name="Watson M."/>
            <person name="Adriaenssens E.M."/>
            <person name="Foster-Nyarko E."/>
            <person name="Jarju S."/>
            <person name="Secka A."/>
            <person name="Antonio M."/>
            <person name="Oren A."/>
            <person name="Chaudhuri R.R."/>
            <person name="La Ragione R."/>
            <person name="Hildebrand F."/>
            <person name="Pallen M.J."/>
        </authorList>
    </citation>
    <scope>NUCLEOTIDE SEQUENCE</scope>
    <source>
        <strain evidence="5">G3-8215</strain>
    </source>
</reference>
<name>A0A940DSB6_9BACT</name>
<accession>A0A940DSB6</accession>
<gene>
    <name evidence="5" type="ORF">IAB75_06705</name>
</gene>
<evidence type="ECO:0000256" key="2">
    <source>
        <dbReference type="ARBA" id="ARBA00023004"/>
    </source>
</evidence>
<dbReference type="SUPFAM" id="SSF46548">
    <property type="entry name" value="alpha-helical ferredoxin"/>
    <property type="match status" value="1"/>
</dbReference>
<evidence type="ECO:0000259" key="4">
    <source>
        <dbReference type="PROSITE" id="PS51379"/>
    </source>
</evidence>